<evidence type="ECO:0000313" key="3">
    <source>
        <dbReference type="EMBL" id="MDI1485392.1"/>
    </source>
</evidence>
<feature type="signal peptide" evidence="2">
    <location>
        <begin position="1"/>
        <end position="18"/>
    </location>
</feature>
<name>A0AA43QGT8_9LECA</name>
<gene>
    <name evidence="3" type="ORF">OHK93_000529</name>
</gene>
<feature type="compositionally biased region" description="Polar residues" evidence="1">
    <location>
        <begin position="331"/>
        <end position="341"/>
    </location>
</feature>
<organism evidence="3 4">
    <name type="scientific">Ramalina farinacea</name>
    <dbReference type="NCBI Taxonomy" id="258253"/>
    <lineage>
        <taxon>Eukaryota</taxon>
        <taxon>Fungi</taxon>
        <taxon>Dikarya</taxon>
        <taxon>Ascomycota</taxon>
        <taxon>Pezizomycotina</taxon>
        <taxon>Lecanoromycetes</taxon>
        <taxon>OSLEUM clade</taxon>
        <taxon>Lecanoromycetidae</taxon>
        <taxon>Lecanorales</taxon>
        <taxon>Lecanorineae</taxon>
        <taxon>Ramalinaceae</taxon>
        <taxon>Ramalina</taxon>
    </lineage>
</organism>
<comment type="caution">
    <text evidence="3">The sequence shown here is derived from an EMBL/GenBank/DDBJ whole genome shotgun (WGS) entry which is preliminary data.</text>
</comment>
<evidence type="ECO:0000313" key="4">
    <source>
        <dbReference type="Proteomes" id="UP001161017"/>
    </source>
</evidence>
<feature type="region of interest" description="Disordered" evidence="1">
    <location>
        <begin position="315"/>
        <end position="345"/>
    </location>
</feature>
<keyword evidence="4" id="KW-1185">Reference proteome</keyword>
<evidence type="ECO:0000256" key="2">
    <source>
        <dbReference type="SAM" id="SignalP"/>
    </source>
</evidence>
<sequence>MHLAKVILFASAIGSAYADLTCLGWGFVVTILGVICHFKPDLFHDKEQKVIESVESGVQEVIDEAKDLVEFDLTHNPVAVTFDYVSTAINNGTAAANHQVLDVAKDYGKATVGFTKGSVNQAYSIYNLLDWRDLSYCLLRGGVDLARKADTQSKRRGLQKRLPSISKEAAASLVNQCVSDKFSKPAIFNITDPKERVGATISNLAALFTPIGAEAEGAEAATAGFDLVIPGSEDTARILKNVGKDGADEAGHFASTQEAKSVTEQLEKDPNWEKENCRLCGGGSAISPTFPVQTARRRRLLRRAGPSGFCCRTSATVSESDISGESDSEMASESANDQTPALNPFAEYLSPFDNFVLPDDEEVVPSSGSSSSSEGEEQTGSDHGQSSSEPDPYAWVEDSPIYDPGLSEPVPESQLSSPPDLSSHDIGSGDQTALNALVDDLNKEGTGAVAFSSKLKAPLSPTDALSKQRALFTGDKGDPLYKALRIKQRGPNDPRLYWTNFNLEASAGNDAVKPWLDFTNAAVDQGKETVSKLLPKQYPSVDNLDGSLEFFWTPPNAPTAAGPAPLTWGTGLMDFTIQDRPGLVIKNIDTGTVARYLVKDDAFYCQKGLQYELFTAGESKVTLSGAYGPEMAQDGRVSMNVHIRPAPGNIQRPQAY</sequence>
<dbReference type="AlphaFoldDB" id="A0AA43QGT8"/>
<dbReference type="EMBL" id="JAPUFD010000001">
    <property type="protein sequence ID" value="MDI1485392.1"/>
    <property type="molecule type" value="Genomic_DNA"/>
</dbReference>
<keyword evidence="2" id="KW-0732">Signal</keyword>
<evidence type="ECO:0000256" key="1">
    <source>
        <dbReference type="SAM" id="MobiDB-lite"/>
    </source>
</evidence>
<feature type="chain" id="PRO_5041251961" evidence="2">
    <location>
        <begin position="19"/>
        <end position="656"/>
    </location>
</feature>
<protein>
    <submittedName>
        <fullName evidence="3">Uncharacterized protein</fullName>
    </submittedName>
</protein>
<proteinExistence type="predicted"/>
<feature type="region of interest" description="Disordered" evidence="1">
    <location>
        <begin position="357"/>
        <end position="430"/>
    </location>
</feature>
<reference evidence="3" key="1">
    <citation type="journal article" date="2023" name="Genome Biol. Evol.">
        <title>First Whole Genome Sequence and Flow Cytometry Genome Size Data for the Lichen-Forming Fungus Ramalina farinacea (Ascomycota).</title>
        <authorList>
            <person name="Llewellyn T."/>
            <person name="Mian S."/>
            <person name="Hill R."/>
            <person name="Leitch I.J."/>
            <person name="Gaya E."/>
        </authorList>
    </citation>
    <scope>NUCLEOTIDE SEQUENCE</scope>
    <source>
        <strain evidence="3">LIQ254RAFAR</strain>
    </source>
</reference>
<dbReference type="Proteomes" id="UP001161017">
    <property type="component" value="Unassembled WGS sequence"/>
</dbReference>
<accession>A0AA43QGT8</accession>